<comment type="caution">
    <text evidence="3">The sequence shown here is derived from an EMBL/GenBank/DDBJ whole genome shotgun (WGS) entry which is preliminary data.</text>
</comment>
<sequence>MTERFTAGVWLQSSDGTKKKVGTVPNTVPPSPSGGKGGLLGVAPSPTWNGTTDQDVFFVHTAASDIRVVRMHFDGSALRDYKVVLGGITRGGDHNGGKLAFGPDGYLYVSVGDALKRTLAQDKNSLNGKILRLTKSGAAAPGNPFGTRVYSLGHRNPQGLAWDSRGRLWETEIGENTWDELNLVEPGRNYGWPSCEGSCAKAGMTNPKKVWHPDQGGVPAQIAVKKDVIYVTTLLGQRLWALPIDGTGKAVGAGKSYYNGSYGRLRALAKVPGTDKLWVGTTDGGDGKDRILEVTVK</sequence>
<dbReference type="AlphaFoldDB" id="A0A101SVW6"/>
<protein>
    <submittedName>
        <fullName evidence="3">Oxidoreductase</fullName>
    </submittedName>
</protein>
<organism evidence="3 4">
    <name type="scientific">Streptomyces griseoruber</name>
    <dbReference type="NCBI Taxonomy" id="1943"/>
    <lineage>
        <taxon>Bacteria</taxon>
        <taxon>Bacillati</taxon>
        <taxon>Actinomycetota</taxon>
        <taxon>Actinomycetes</taxon>
        <taxon>Kitasatosporales</taxon>
        <taxon>Streptomycetaceae</taxon>
        <taxon>Streptomyces</taxon>
    </lineage>
</organism>
<dbReference type="Pfam" id="PF07995">
    <property type="entry name" value="GSDH"/>
    <property type="match status" value="1"/>
</dbReference>
<dbReference type="STRING" id="1943.AQJ64_24225"/>
<proteinExistence type="predicted"/>
<dbReference type="SUPFAM" id="SSF50952">
    <property type="entry name" value="Soluble quinoprotein glucose dehydrogenase"/>
    <property type="match status" value="1"/>
</dbReference>
<dbReference type="InterPro" id="IPR011041">
    <property type="entry name" value="Quinoprot_gluc/sorb_DH_b-prop"/>
</dbReference>
<reference evidence="3 4" key="1">
    <citation type="submission" date="2015-10" db="EMBL/GenBank/DDBJ databases">
        <title>Draft genome sequence of Streptomyces griseoruber DSM 40281, type strain for the species Streptomyces griseoruber.</title>
        <authorList>
            <person name="Ruckert C."/>
            <person name="Winkler A."/>
            <person name="Kalinowski J."/>
            <person name="Kampfer P."/>
            <person name="Glaeser S."/>
        </authorList>
    </citation>
    <scope>NUCLEOTIDE SEQUENCE [LARGE SCALE GENOMIC DNA]</scope>
    <source>
        <strain evidence="3 4">DSM 40281</strain>
    </source>
</reference>
<accession>A0A101SVW6</accession>
<dbReference type="Gene3D" id="2.120.10.30">
    <property type="entry name" value="TolB, C-terminal domain"/>
    <property type="match status" value="1"/>
</dbReference>
<feature type="domain" description="Glucose/Sorbosone dehydrogenase" evidence="2">
    <location>
        <begin position="9"/>
        <end position="287"/>
    </location>
</feature>
<dbReference type="EMBL" id="LMWW01000040">
    <property type="protein sequence ID" value="KUN80888.1"/>
    <property type="molecule type" value="Genomic_DNA"/>
</dbReference>
<evidence type="ECO:0000313" key="3">
    <source>
        <dbReference type="EMBL" id="KUN80888.1"/>
    </source>
</evidence>
<evidence type="ECO:0000256" key="1">
    <source>
        <dbReference type="SAM" id="MobiDB-lite"/>
    </source>
</evidence>
<dbReference type="PANTHER" id="PTHR19328:SF13">
    <property type="entry name" value="HIPL1 PROTEIN"/>
    <property type="match status" value="1"/>
</dbReference>
<keyword evidence="4" id="KW-1185">Reference proteome</keyword>
<evidence type="ECO:0000313" key="4">
    <source>
        <dbReference type="Proteomes" id="UP000052982"/>
    </source>
</evidence>
<dbReference type="Proteomes" id="UP000052982">
    <property type="component" value="Unassembled WGS sequence"/>
</dbReference>
<evidence type="ECO:0000259" key="2">
    <source>
        <dbReference type="Pfam" id="PF07995"/>
    </source>
</evidence>
<gene>
    <name evidence="3" type="ORF">AQJ64_24225</name>
</gene>
<dbReference type="InterPro" id="IPR012938">
    <property type="entry name" value="Glc/Sorbosone_DH"/>
</dbReference>
<feature type="region of interest" description="Disordered" evidence="1">
    <location>
        <begin position="16"/>
        <end position="38"/>
    </location>
</feature>
<name>A0A101SVW6_9ACTN</name>
<dbReference type="PANTHER" id="PTHR19328">
    <property type="entry name" value="HEDGEHOG-INTERACTING PROTEIN"/>
    <property type="match status" value="1"/>
</dbReference>
<dbReference type="InterPro" id="IPR011042">
    <property type="entry name" value="6-blade_b-propeller_TolB-like"/>
</dbReference>